<name>A0AAD4MWA3_9BILA</name>
<sequence length="197" mass="22999">MFCNNFFGDNTNTQEGTNDSDVQAELNRIRRENEELKRKLGQQNRRTFKRAEIKQRMPRPRLNVRSNFLIYMHSIPTDINYKTMKNDIVDTVGGLSFIETFQGWKKEKNIGHAVLEFINGPSLDNFVDLLERGEFFKFTFKYEILDSSNRDEFFSKINANTNVDLLECDGIPPASLRDVSQSIRGNNYGNQSRHKPY</sequence>
<accession>A0AAD4MWA3</accession>
<dbReference type="EMBL" id="JAKKPZ010000037">
    <property type="protein sequence ID" value="KAI1708088.1"/>
    <property type="molecule type" value="Genomic_DNA"/>
</dbReference>
<keyword evidence="3" id="KW-1185">Reference proteome</keyword>
<proteinExistence type="predicted"/>
<protein>
    <submittedName>
        <fullName evidence="2">Uncharacterized protein</fullName>
    </submittedName>
</protein>
<evidence type="ECO:0000256" key="1">
    <source>
        <dbReference type="SAM" id="Coils"/>
    </source>
</evidence>
<comment type="caution">
    <text evidence="2">The sequence shown here is derived from an EMBL/GenBank/DDBJ whole genome shotgun (WGS) entry which is preliminary data.</text>
</comment>
<evidence type="ECO:0000313" key="3">
    <source>
        <dbReference type="Proteomes" id="UP001201812"/>
    </source>
</evidence>
<gene>
    <name evidence="2" type="ORF">DdX_12034</name>
</gene>
<dbReference type="Proteomes" id="UP001201812">
    <property type="component" value="Unassembled WGS sequence"/>
</dbReference>
<reference evidence="2" key="1">
    <citation type="submission" date="2022-01" db="EMBL/GenBank/DDBJ databases">
        <title>Genome Sequence Resource for Two Populations of Ditylenchus destructor, the Migratory Endoparasitic Phytonematode.</title>
        <authorList>
            <person name="Zhang H."/>
            <person name="Lin R."/>
            <person name="Xie B."/>
        </authorList>
    </citation>
    <scope>NUCLEOTIDE SEQUENCE</scope>
    <source>
        <strain evidence="2">BazhouSP</strain>
    </source>
</reference>
<dbReference type="AlphaFoldDB" id="A0AAD4MWA3"/>
<evidence type="ECO:0000313" key="2">
    <source>
        <dbReference type="EMBL" id="KAI1708088.1"/>
    </source>
</evidence>
<feature type="coiled-coil region" evidence="1">
    <location>
        <begin position="19"/>
        <end position="46"/>
    </location>
</feature>
<organism evidence="2 3">
    <name type="scientific">Ditylenchus destructor</name>
    <dbReference type="NCBI Taxonomy" id="166010"/>
    <lineage>
        <taxon>Eukaryota</taxon>
        <taxon>Metazoa</taxon>
        <taxon>Ecdysozoa</taxon>
        <taxon>Nematoda</taxon>
        <taxon>Chromadorea</taxon>
        <taxon>Rhabditida</taxon>
        <taxon>Tylenchina</taxon>
        <taxon>Tylenchomorpha</taxon>
        <taxon>Sphaerularioidea</taxon>
        <taxon>Anguinidae</taxon>
        <taxon>Anguininae</taxon>
        <taxon>Ditylenchus</taxon>
    </lineage>
</organism>
<keyword evidence="1" id="KW-0175">Coiled coil</keyword>